<name>A0A3M8D889_9BACL</name>
<evidence type="ECO:0000259" key="1">
    <source>
        <dbReference type="Pfam" id="PF24957"/>
    </source>
</evidence>
<dbReference type="InterPro" id="IPR049794">
    <property type="entry name" value="DrmE"/>
</dbReference>
<keyword evidence="3" id="KW-1185">Reference proteome</keyword>
<organism evidence="2 3">
    <name type="scientific">Brevibacillus nitrificans</name>
    <dbReference type="NCBI Taxonomy" id="651560"/>
    <lineage>
        <taxon>Bacteria</taxon>
        <taxon>Bacillati</taxon>
        <taxon>Bacillota</taxon>
        <taxon>Bacilli</taxon>
        <taxon>Bacillales</taxon>
        <taxon>Paenibacillaceae</taxon>
        <taxon>Brevibacillus</taxon>
    </lineage>
</organism>
<sequence length="859" mass="98188">MLMDTANEPYDFLNDIVISYENTPVEINLHPFIRMSASFSLDALTGKANNRLAIVFPRRFQSPVLIAVLSGLGLLKDKHEVVTLDNISIKMKQQILLNGCLVEYAGKNTSTDQIIVNCKDGKSMIPFKAVKMLEIVHSEKQLCKLGELSNACFSAGNSNILNTLLNVNGNNIIRPVQNVMLISKVSETEKQINKMLINHTKALEIFHWGKVTSDGEVTTLSSYQLETSPVALIASDFFRSSYYLGNYPGKTGAVIFDGLSGFVNNLQVVDDEILANNIPAIVVLDHSEIEMIEQLEFRNFRFLHLNKSNINLSDSTSTVSKNSVYYQIQRAINNFSEMEINVQKCEFPLVKQAMDYIQEIERVIDRNNAQINDILNKIIFNVLEFSRMIRVPTDARMKELLGELNILDQQLIQAGIWIPEELRVLFSSLLDLLRKIDINKFNKKKHKIAILKERLQDSDDWENIALVVHRKNESDKCREFWGDSITHKNGANISFYTVSEIAESDLSYSPTEIIVCGWLGYEKMTKIIRSYFSSKITLLLYPYEMKWFDHAKQRWSREENCTIRYTDFPQATIKAIKETKIESHNATMEEFNELDDFELRINNLSYSPYLVASGGKTEAVQAKLVCFTEEQFSFYTASYGLHVVTDLLIRNTEQREIPKKTVDELNEGDYVLFWDSDNDIIRDIADMALKKNGLYYHRARAASWRDALITKYEEAGHDLNKLFQLLRMHGCIRHIATVRNWLFNEGIIGPGNYSDLAVIAKATEDEQLAAELPLISESISQLRSAHLQAASYLQKSMLTEVKGRIGKNSSKAEKSIVFNLEGLGQIQILEVEEIRGEWLNIGINWTNRLLRKEGIIWQE</sequence>
<dbReference type="Pfam" id="PF24957">
    <property type="entry name" value="DrmE_C"/>
    <property type="match status" value="1"/>
</dbReference>
<dbReference type="InterPro" id="IPR056666">
    <property type="entry name" value="DrmE_C"/>
</dbReference>
<dbReference type="Proteomes" id="UP000269573">
    <property type="component" value="Unassembled WGS sequence"/>
</dbReference>
<dbReference type="AlphaFoldDB" id="A0A3M8D889"/>
<accession>A0A3M8D889</accession>
<feature type="domain" description="DISARM protein DrmE C-terminal" evidence="1">
    <location>
        <begin position="644"/>
        <end position="795"/>
    </location>
</feature>
<dbReference type="NCBIfam" id="NF038316">
    <property type="entry name" value="DrmE_fam"/>
    <property type="match status" value="1"/>
</dbReference>
<evidence type="ECO:0000313" key="2">
    <source>
        <dbReference type="EMBL" id="RNB83879.1"/>
    </source>
</evidence>
<evidence type="ECO:0000313" key="3">
    <source>
        <dbReference type="Proteomes" id="UP000269573"/>
    </source>
</evidence>
<proteinExistence type="predicted"/>
<dbReference type="EMBL" id="RHHU01000010">
    <property type="protein sequence ID" value="RNB83879.1"/>
    <property type="molecule type" value="Genomic_DNA"/>
</dbReference>
<protein>
    <recommendedName>
        <fullName evidence="1">DISARM protein DrmE C-terminal domain-containing protein</fullName>
    </recommendedName>
</protein>
<reference evidence="2 3" key="1">
    <citation type="submission" date="2018-10" db="EMBL/GenBank/DDBJ databases">
        <title>Phylogenomics of Brevibacillus.</title>
        <authorList>
            <person name="Dunlap C."/>
        </authorList>
    </citation>
    <scope>NUCLEOTIDE SEQUENCE [LARGE SCALE GENOMIC DNA]</scope>
    <source>
        <strain evidence="2 3">JCM 15774</strain>
    </source>
</reference>
<gene>
    <name evidence="2" type="ORF">EDM59_15275</name>
</gene>
<comment type="caution">
    <text evidence="2">The sequence shown here is derived from an EMBL/GenBank/DDBJ whole genome shotgun (WGS) entry which is preliminary data.</text>
</comment>